<evidence type="ECO:0000313" key="2">
    <source>
        <dbReference type="Proteomes" id="UP000287033"/>
    </source>
</evidence>
<dbReference type="EMBL" id="BEZZ01215021">
    <property type="protein sequence ID" value="GCC47306.1"/>
    <property type="molecule type" value="Genomic_DNA"/>
</dbReference>
<evidence type="ECO:0000313" key="1">
    <source>
        <dbReference type="EMBL" id="GCC47306.1"/>
    </source>
</evidence>
<accession>A0A401TXG1</accession>
<organism evidence="1 2">
    <name type="scientific">Chiloscyllium punctatum</name>
    <name type="common">Brownbanded bambooshark</name>
    <name type="synonym">Hemiscyllium punctatum</name>
    <dbReference type="NCBI Taxonomy" id="137246"/>
    <lineage>
        <taxon>Eukaryota</taxon>
        <taxon>Metazoa</taxon>
        <taxon>Chordata</taxon>
        <taxon>Craniata</taxon>
        <taxon>Vertebrata</taxon>
        <taxon>Chondrichthyes</taxon>
        <taxon>Elasmobranchii</taxon>
        <taxon>Galeomorphii</taxon>
        <taxon>Galeoidea</taxon>
        <taxon>Orectolobiformes</taxon>
        <taxon>Hemiscylliidae</taxon>
        <taxon>Chiloscyllium</taxon>
    </lineage>
</organism>
<sequence length="61" mass="7024">MLLGVSNILRMFHGVSKTVRMLTQQTETLYDLALMDQCEALEDRMDTGPSANHRKPSVWMR</sequence>
<reference evidence="1 2" key="1">
    <citation type="journal article" date="2018" name="Nat. Ecol. Evol.">
        <title>Shark genomes provide insights into elasmobranch evolution and the origin of vertebrates.</title>
        <authorList>
            <person name="Hara Y"/>
            <person name="Yamaguchi K"/>
            <person name="Onimaru K"/>
            <person name="Kadota M"/>
            <person name="Koyanagi M"/>
            <person name="Keeley SD"/>
            <person name="Tatsumi K"/>
            <person name="Tanaka K"/>
            <person name="Motone F"/>
            <person name="Kageyama Y"/>
            <person name="Nozu R"/>
            <person name="Adachi N"/>
            <person name="Nishimura O"/>
            <person name="Nakagawa R"/>
            <person name="Tanegashima C"/>
            <person name="Kiyatake I"/>
            <person name="Matsumoto R"/>
            <person name="Murakumo K"/>
            <person name="Nishida K"/>
            <person name="Terakita A"/>
            <person name="Kuratani S"/>
            <person name="Sato K"/>
            <person name="Hyodo S Kuraku.S."/>
        </authorList>
    </citation>
    <scope>NUCLEOTIDE SEQUENCE [LARGE SCALE GENOMIC DNA]</scope>
</reference>
<dbReference type="Proteomes" id="UP000287033">
    <property type="component" value="Unassembled WGS sequence"/>
</dbReference>
<feature type="non-terminal residue" evidence="1">
    <location>
        <position position="61"/>
    </location>
</feature>
<protein>
    <submittedName>
        <fullName evidence="1">Uncharacterized protein</fullName>
    </submittedName>
</protein>
<name>A0A401TXG1_CHIPU</name>
<proteinExistence type="predicted"/>
<gene>
    <name evidence="1" type="ORF">chiPu_0031646</name>
</gene>
<dbReference type="AlphaFoldDB" id="A0A401TXG1"/>
<keyword evidence="2" id="KW-1185">Reference proteome</keyword>
<comment type="caution">
    <text evidence="1">The sequence shown here is derived from an EMBL/GenBank/DDBJ whole genome shotgun (WGS) entry which is preliminary data.</text>
</comment>